<name>A0A511TE22_MYXFU</name>
<dbReference type="EMBL" id="BJXR01000050">
    <property type="protein sequence ID" value="GEN11913.1"/>
    <property type="molecule type" value="Genomic_DNA"/>
</dbReference>
<sequence length="137" mass="15572">MGLYLCVFEDEEELEGVEVGSYADFGELRDYVTRELEGGKQGSRFPTLILHSDGDGEWSAAECQTLRDELTTIATELSARPVVAFNSEWQRNVAKSIGLVPKNAFESFIDVDGEFLLERLRWLADFAYRQQLPILFQ</sequence>
<evidence type="ECO:0000313" key="1">
    <source>
        <dbReference type="EMBL" id="GEN11913.1"/>
    </source>
</evidence>
<keyword evidence="3" id="KW-1185">Reference proteome</keyword>
<dbReference type="AlphaFoldDB" id="A0A511TE22"/>
<organism evidence="1 4">
    <name type="scientific">Myxococcus fulvus</name>
    <dbReference type="NCBI Taxonomy" id="33"/>
    <lineage>
        <taxon>Bacteria</taxon>
        <taxon>Pseudomonadati</taxon>
        <taxon>Myxococcota</taxon>
        <taxon>Myxococcia</taxon>
        <taxon>Myxococcales</taxon>
        <taxon>Cystobacterineae</taxon>
        <taxon>Myxococcaceae</taxon>
        <taxon>Myxococcus</taxon>
    </lineage>
</organism>
<dbReference type="Pfam" id="PF15601">
    <property type="entry name" value="Imm70"/>
    <property type="match status" value="1"/>
</dbReference>
<protein>
    <submittedName>
        <fullName evidence="2">Immunity protein 70</fullName>
    </submittedName>
</protein>
<dbReference type="RefSeq" id="WP_046711939.1">
    <property type="nucleotide sequence ID" value="NZ_BJXR01000050.1"/>
</dbReference>
<dbReference type="EMBL" id="FOIB01000013">
    <property type="protein sequence ID" value="SEU38802.1"/>
    <property type="molecule type" value="Genomic_DNA"/>
</dbReference>
<dbReference type="Proteomes" id="UP000183760">
    <property type="component" value="Unassembled WGS sequence"/>
</dbReference>
<proteinExistence type="predicted"/>
<accession>A0A511TE22</accession>
<evidence type="ECO:0000313" key="3">
    <source>
        <dbReference type="Proteomes" id="UP000183760"/>
    </source>
</evidence>
<reference evidence="2 3" key="1">
    <citation type="submission" date="2016-10" db="EMBL/GenBank/DDBJ databases">
        <authorList>
            <person name="Varghese N."/>
            <person name="Submissions S."/>
        </authorList>
    </citation>
    <scope>NUCLEOTIDE SEQUENCE [LARGE SCALE GENOMIC DNA]</scope>
    <source>
        <strain evidence="2 3">DSM 16525</strain>
    </source>
</reference>
<dbReference type="Proteomes" id="UP000321514">
    <property type="component" value="Unassembled WGS sequence"/>
</dbReference>
<dbReference type="OrthoDB" id="2972986at2"/>
<evidence type="ECO:0000313" key="4">
    <source>
        <dbReference type="Proteomes" id="UP000321514"/>
    </source>
</evidence>
<evidence type="ECO:0000313" key="2">
    <source>
        <dbReference type="EMBL" id="SEU38802.1"/>
    </source>
</evidence>
<comment type="caution">
    <text evidence="1">The sequence shown here is derived from an EMBL/GenBank/DDBJ whole genome shotgun (WGS) entry which is preliminary data.</text>
</comment>
<reference evidence="1 4" key="2">
    <citation type="submission" date="2019-07" db="EMBL/GenBank/DDBJ databases">
        <title>Whole genome shotgun sequence of Myxococcus fulvus NBRC 100333.</title>
        <authorList>
            <person name="Hosoyama A."/>
            <person name="Uohara A."/>
            <person name="Ohji S."/>
            <person name="Ichikawa N."/>
        </authorList>
    </citation>
    <scope>NUCLEOTIDE SEQUENCE [LARGE SCALE GENOMIC DNA]</scope>
    <source>
        <strain evidence="1 4">NBRC 100333</strain>
    </source>
</reference>
<dbReference type="STRING" id="1334629.MFUL124B02_10770"/>
<dbReference type="InterPro" id="IPR028185">
    <property type="entry name" value="Imm70"/>
</dbReference>
<gene>
    <name evidence="1" type="ORF">MFU01_69500</name>
    <name evidence="2" type="ORF">SAMN05443572_113203</name>
</gene>